<accession>A0A6M8BHX4</accession>
<keyword evidence="2" id="KW-1185">Reference proteome</keyword>
<sequence length="88" mass="10108">MNSSSSVSGWGHMISVNRCDRWSIYYRLRDLNIPCACPADGTLRVEVNHALALLLVRSALFQFSCSRQERVDWLERCWRSREGCVANS</sequence>
<dbReference type="KEGG" id="theu:HPC62_11625"/>
<dbReference type="EMBL" id="CP053661">
    <property type="protein sequence ID" value="QKD82743.1"/>
    <property type="molecule type" value="Genomic_DNA"/>
</dbReference>
<dbReference type="NCBIfam" id="NF045598">
    <property type="entry name" value="asr1405_asl0597"/>
    <property type="match status" value="1"/>
</dbReference>
<dbReference type="RefSeq" id="WP_172355821.1">
    <property type="nucleotide sequence ID" value="NZ_CP053661.1"/>
</dbReference>
<dbReference type="AlphaFoldDB" id="A0A6M8BHX4"/>
<evidence type="ECO:0000313" key="2">
    <source>
        <dbReference type="Proteomes" id="UP000505210"/>
    </source>
</evidence>
<dbReference type="InterPro" id="IPR054637">
    <property type="entry name" value="Asr1405_Asl0597-like"/>
</dbReference>
<dbReference type="Proteomes" id="UP000505210">
    <property type="component" value="Chromosome"/>
</dbReference>
<proteinExistence type="predicted"/>
<name>A0A6M8BHX4_9CYAN</name>
<protein>
    <submittedName>
        <fullName evidence="1">Uncharacterized protein</fullName>
    </submittedName>
</protein>
<organism evidence="1 2">
    <name type="scientific">Thermoleptolyngbya sichuanensis A183</name>
    <dbReference type="NCBI Taxonomy" id="2737172"/>
    <lineage>
        <taxon>Bacteria</taxon>
        <taxon>Bacillati</taxon>
        <taxon>Cyanobacteriota</taxon>
        <taxon>Cyanophyceae</taxon>
        <taxon>Oculatellales</taxon>
        <taxon>Oculatellaceae</taxon>
        <taxon>Thermoleptolyngbya</taxon>
        <taxon>Thermoleptolyngbya sichuanensis</taxon>
    </lineage>
</organism>
<reference evidence="1 2" key="1">
    <citation type="submission" date="2020-05" db="EMBL/GenBank/DDBJ databases">
        <title>Complete genome sequence of of a novel Thermoleptolyngbya strain isolated from hot springs of Ganzi, Sichuan China.</title>
        <authorList>
            <person name="Tang J."/>
            <person name="Daroch M."/>
            <person name="Li L."/>
            <person name="Waleron K."/>
            <person name="Waleron M."/>
            <person name="Waleron M."/>
        </authorList>
    </citation>
    <scope>NUCLEOTIDE SEQUENCE [LARGE SCALE GENOMIC DNA]</scope>
    <source>
        <strain evidence="1 2">PKUAC-SCTA183</strain>
    </source>
</reference>
<gene>
    <name evidence="1" type="ORF">HPC62_11625</name>
</gene>
<evidence type="ECO:0000313" key="1">
    <source>
        <dbReference type="EMBL" id="QKD82743.1"/>
    </source>
</evidence>